<proteinExistence type="predicted"/>
<evidence type="ECO:0000313" key="3">
    <source>
        <dbReference type="Proteomes" id="UP000030848"/>
    </source>
</evidence>
<sequence>MWTALPGLRATGQEVIRRCGTRLSRPEAKTRAGPPLCKEAF</sequence>
<protein>
    <submittedName>
        <fullName evidence="2">Uncharacterized protein</fullName>
    </submittedName>
</protein>
<gene>
    <name evidence="2" type="ORF">MINT15_27940</name>
</gene>
<dbReference type="EMBL" id="JRZE01000006">
    <property type="protein sequence ID" value="KHF42592.1"/>
    <property type="molecule type" value="Genomic_DNA"/>
</dbReference>
<comment type="caution">
    <text evidence="2">The sequence shown here is derived from an EMBL/GenBank/DDBJ whole genome shotgun (WGS) entry which is preliminary data.</text>
</comment>
<reference evidence="2 3" key="1">
    <citation type="submission" date="2014-10" db="EMBL/GenBank/DDBJ databases">
        <title>Genome sequence of Micropolyspora internatus JCM3315.</title>
        <authorList>
            <person name="Shin S.-K."/>
            <person name="Yi H."/>
        </authorList>
    </citation>
    <scope>NUCLEOTIDE SEQUENCE [LARGE SCALE GENOMIC DNA]</scope>
    <source>
        <strain evidence="2 3">JCM 3315</strain>
    </source>
</reference>
<organism evidence="2 3">
    <name type="scientific">Saccharomonospora viridis</name>
    <dbReference type="NCBI Taxonomy" id="1852"/>
    <lineage>
        <taxon>Bacteria</taxon>
        <taxon>Bacillati</taxon>
        <taxon>Actinomycetota</taxon>
        <taxon>Actinomycetes</taxon>
        <taxon>Pseudonocardiales</taxon>
        <taxon>Pseudonocardiaceae</taxon>
        <taxon>Saccharomonospora</taxon>
    </lineage>
</organism>
<dbReference type="Proteomes" id="UP000030848">
    <property type="component" value="Unassembled WGS sequence"/>
</dbReference>
<evidence type="ECO:0000256" key="1">
    <source>
        <dbReference type="SAM" id="MobiDB-lite"/>
    </source>
</evidence>
<dbReference type="AlphaFoldDB" id="A0A837D517"/>
<evidence type="ECO:0000313" key="2">
    <source>
        <dbReference type="EMBL" id="KHF42592.1"/>
    </source>
</evidence>
<accession>A0A837D517</accession>
<name>A0A837D517_9PSEU</name>
<feature type="region of interest" description="Disordered" evidence="1">
    <location>
        <begin position="22"/>
        <end position="41"/>
    </location>
</feature>